<keyword evidence="8 10" id="KW-0030">Aminoacyl-tRNA synthetase</keyword>
<dbReference type="Gene3D" id="3.30.930.10">
    <property type="entry name" value="Bira Bifunctional Protein, Domain 2"/>
    <property type="match status" value="1"/>
</dbReference>
<comment type="catalytic activity">
    <reaction evidence="9 10">
        <text>tRNA(His) + L-histidine + ATP = L-histidyl-tRNA(His) + AMP + diphosphate + H(+)</text>
        <dbReference type="Rhea" id="RHEA:17313"/>
        <dbReference type="Rhea" id="RHEA-COMP:9665"/>
        <dbReference type="Rhea" id="RHEA-COMP:9689"/>
        <dbReference type="ChEBI" id="CHEBI:15378"/>
        <dbReference type="ChEBI" id="CHEBI:30616"/>
        <dbReference type="ChEBI" id="CHEBI:33019"/>
        <dbReference type="ChEBI" id="CHEBI:57595"/>
        <dbReference type="ChEBI" id="CHEBI:78442"/>
        <dbReference type="ChEBI" id="CHEBI:78527"/>
        <dbReference type="ChEBI" id="CHEBI:456215"/>
        <dbReference type="EC" id="6.1.1.21"/>
    </reaction>
</comment>
<comment type="similarity">
    <text evidence="1 10">Belongs to the class-II aminoacyl-tRNA synthetase family.</text>
</comment>
<dbReference type="EC" id="6.1.1.21" evidence="10"/>
<evidence type="ECO:0000313" key="13">
    <source>
        <dbReference type="Proteomes" id="UP001497533"/>
    </source>
</evidence>
<dbReference type="PANTHER" id="PTHR43707">
    <property type="entry name" value="HISTIDYL-TRNA SYNTHETASE"/>
    <property type="match status" value="1"/>
</dbReference>
<evidence type="ECO:0000256" key="9">
    <source>
        <dbReference type="ARBA" id="ARBA00047639"/>
    </source>
</evidence>
<evidence type="ECO:0000256" key="4">
    <source>
        <dbReference type="ARBA" id="ARBA00022598"/>
    </source>
</evidence>
<keyword evidence="7 10" id="KW-0648">Protein biosynthesis</keyword>
<comment type="subcellular location">
    <subcellularLocation>
        <location evidence="10">Cytoplasm</location>
    </subcellularLocation>
</comment>
<sequence>MKRNIQSIRGMNDYLPATTKIWQKIELILKNVISSYGFHEIRTPILEKTILFNRAIGVITDVVEKEMYTFNDRNNESITLRPENTASCVRACIEHGLLRNNNEQRLWYLGQMFRYERPQKCRYRQFYQFGVEVFGLSDFYIEIELILIVSRLWKIFGIDKVLNLELNSIGSLETRIKYRSILIKFFECNKNKLDNESKSRIYSNPLRILDSKNQDIQNLLNDAPKLFNYIDSKSKFHFKDLCNLLDLVGVKYYINQRLIRGLDYYNDTVFEWVTDTFGLKKTICAGGRYDNLIKELGGKKTPAIGFAIGMERLILLIQETNPKFIENFSEIDIYFASFCNKNNKHIAIMISEKIRDSFPSLRLFIDYSCNNLKKQLSQANKQGAKIVLILGENEIQKNQITIKNLYTKIQKTISQEKVILYISKLLY</sequence>
<accession>A0ABP1CFT6</accession>
<dbReference type="InterPro" id="IPR045864">
    <property type="entry name" value="aa-tRNA-synth_II/BPL/LPL"/>
</dbReference>
<dbReference type="InterPro" id="IPR006195">
    <property type="entry name" value="aa-tRNA-synth_II"/>
</dbReference>
<dbReference type="SUPFAM" id="SSF55681">
    <property type="entry name" value="Class II aaRS and biotin synthetases"/>
    <property type="match status" value="1"/>
</dbReference>
<dbReference type="CDD" id="cd00773">
    <property type="entry name" value="HisRS-like_core"/>
    <property type="match status" value="1"/>
</dbReference>
<comment type="subunit">
    <text evidence="2 10">Homodimer.</text>
</comment>
<evidence type="ECO:0000259" key="11">
    <source>
        <dbReference type="PROSITE" id="PS50862"/>
    </source>
</evidence>
<dbReference type="Pfam" id="PF03129">
    <property type="entry name" value="HGTP_anticodon"/>
    <property type="match status" value="1"/>
</dbReference>
<dbReference type="Pfam" id="PF00587">
    <property type="entry name" value="tRNA-synt_2b"/>
    <property type="match status" value="1"/>
</dbReference>
<protein>
    <recommendedName>
        <fullName evidence="10">Histidine--tRNA ligase</fullName>
        <ecNumber evidence="10">6.1.1.21</ecNumber>
    </recommendedName>
    <alternativeName>
        <fullName evidence="10">Histidyl-tRNA synthetase</fullName>
        <shortName evidence="10">HisRS</shortName>
    </alternativeName>
</protein>
<keyword evidence="13" id="KW-1185">Reference proteome</keyword>
<dbReference type="SUPFAM" id="SSF52954">
    <property type="entry name" value="Class II aaRS ABD-related"/>
    <property type="match status" value="1"/>
</dbReference>
<dbReference type="PIRSF" id="PIRSF001549">
    <property type="entry name" value="His-tRNA_synth"/>
    <property type="match status" value="1"/>
</dbReference>
<dbReference type="InterPro" id="IPR004516">
    <property type="entry name" value="HisRS/HisZ"/>
</dbReference>
<dbReference type="GO" id="GO:0004821">
    <property type="term" value="F:histidine-tRNA ligase activity"/>
    <property type="evidence" value="ECO:0007669"/>
    <property type="project" value="UniProtKB-EC"/>
</dbReference>
<gene>
    <name evidence="10 12" type="primary">hisS</name>
    <name evidence="12" type="ORF">PRHACTZTBTEA_375</name>
</gene>
<dbReference type="RefSeq" id="WP_341764767.1">
    <property type="nucleotide sequence ID" value="NZ_OZ034688.1"/>
</dbReference>
<dbReference type="InterPro" id="IPR015807">
    <property type="entry name" value="His-tRNA-ligase"/>
</dbReference>
<keyword evidence="5 10" id="KW-0547">Nucleotide-binding</keyword>
<dbReference type="HAMAP" id="MF_00127">
    <property type="entry name" value="His_tRNA_synth"/>
    <property type="match status" value="1"/>
</dbReference>
<evidence type="ECO:0000256" key="8">
    <source>
        <dbReference type="ARBA" id="ARBA00023146"/>
    </source>
</evidence>
<evidence type="ECO:0000256" key="6">
    <source>
        <dbReference type="ARBA" id="ARBA00022840"/>
    </source>
</evidence>
<dbReference type="InterPro" id="IPR004154">
    <property type="entry name" value="Anticodon-bd"/>
</dbReference>
<evidence type="ECO:0000256" key="7">
    <source>
        <dbReference type="ARBA" id="ARBA00022917"/>
    </source>
</evidence>
<evidence type="ECO:0000256" key="1">
    <source>
        <dbReference type="ARBA" id="ARBA00008226"/>
    </source>
</evidence>
<keyword evidence="3 10" id="KW-0963">Cytoplasm</keyword>
<evidence type="ECO:0000256" key="2">
    <source>
        <dbReference type="ARBA" id="ARBA00011738"/>
    </source>
</evidence>
<evidence type="ECO:0000256" key="3">
    <source>
        <dbReference type="ARBA" id="ARBA00022490"/>
    </source>
</evidence>
<organism evidence="12 13">
    <name type="scientific">Candidatus Providencia siddallii</name>
    <dbReference type="NCBI Taxonomy" id="1715285"/>
    <lineage>
        <taxon>Bacteria</taxon>
        <taxon>Pseudomonadati</taxon>
        <taxon>Pseudomonadota</taxon>
        <taxon>Gammaproteobacteria</taxon>
        <taxon>Enterobacterales</taxon>
        <taxon>Morganellaceae</taxon>
        <taxon>Providencia</taxon>
    </lineage>
</organism>
<dbReference type="CDD" id="cd00859">
    <property type="entry name" value="HisRS_anticodon"/>
    <property type="match status" value="1"/>
</dbReference>
<dbReference type="Proteomes" id="UP001497533">
    <property type="component" value="Chromosome"/>
</dbReference>
<dbReference type="Gene3D" id="3.40.50.800">
    <property type="entry name" value="Anticodon-binding domain"/>
    <property type="match status" value="1"/>
</dbReference>
<dbReference type="PROSITE" id="PS50862">
    <property type="entry name" value="AA_TRNA_LIGASE_II"/>
    <property type="match status" value="1"/>
</dbReference>
<evidence type="ECO:0000256" key="10">
    <source>
        <dbReference type="HAMAP-Rule" id="MF_00127"/>
    </source>
</evidence>
<dbReference type="InterPro" id="IPR033656">
    <property type="entry name" value="HisRS_anticodon"/>
</dbReference>
<dbReference type="PANTHER" id="PTHR43707:SF1">
    <property type="entry name" value="HISTIDINE--TRNA LIGASE, MITOCHONDRIAL-RELATED"/>
    <property type="match status" value="1"/>
</dbReference>
<proteinExistence type="inferred from homology"/>
<dbReference type="NCBIfam" id="TIGR00442">
    <property type="entry name" value="hisS"/>
    <property type="match status" value="1"/>
</dbReference>
<dbReference type="InterPro" id="IPR002314">
    <property type="entry name" value="aa-tRNA-synt_IIb"/>
</dbReference>
<feature type="domain" description="Aminoacyl-transfer RNA synthetases class-II family profile" evidence="11">
    <location>
        <begin position="1"/>
        <end position="320"/>
    </location>
</feature>
<reference evidence="12" key="1">
    <citation type="submission" date="2024-04" db="EMBL/GenBank/DDBJ databases">
        <authorList>
            <person name="Manzano-Marin A."/>
            <person name="Manzano-Marin A."/>
            <person name="Alejandro Manzano Marin A."/>
        </authorList>
    </citation>
    <scope>NUCLEOTIDE SEQUENCE [LARGE SCALE GENOMIC DNA]</scope>
    <source>
        <strain evidence="12">TABTEA</strain>
    </source>
</reference>
<name>A0ABP1CFT6_9GAMM</name>
<dbReference type="InterPro" id="IPR041715">
    <property type="entry name" value="HisRS-like_core"/>
</dbReference>
<keyword evidence="6 10" id="KW-0067">ATP-binding</keyword>
<keyword evidence="4 10" id="KW-0436">Ligase</keyword>
<dbReference type="EMBL" id="OZ034688">
    <property type="protein sequence ID" value="CAL1329297.1"/>
    <property type="molecule type" value="Genomic_DNA"/>
</dbReference>
<evidence type="ECO:0000256" key="5">
    <source>
        <dbReference type="ARBA" id="ARBA00022741"/>
    </source>
</evidence>
<dbReference type="InterPro" id="IPR036621">
    <property type="entry name" value="Anticodon-bd_dom_sf"/>
</dbReference>
<evidence type="ECO:0000313" key="12">
    <source>
        <dbReference type="EMBL" id="CAL1329297.1"/>
    </source>
</evidence>